<dbReference type="Gene3D" id="1.10.260.40">
    <property type="entry name" value="lambda repressor-like DNA-binding domains"/>
    <property type="match status" value="1"/>
</dbReference>
<evidence type="ECO:0000256" key="2">
    <source>
        <dbReference type="SAM" id="Coils"/>
    </source>
</evidence>
<dbReference type="SUPFAM" id="SSF47413">
    <property type="entry name" value="lambda repressor-like DNA-binding domains"/>
    <property type="match status" value="1"/>
</dbReference>
<feature type="coiled-coil region" evidence="2">
    <location>
        <begin position="2"/>
        <end position="29"/>
    </location>
</feature>
<dbReference type="PANTHER" id="PTHR46558:SF14">
    <property type="entry name" value="HTH-TYPE TRANSCRIPTIONAL REGULATOR ANSR"/>
    <property type="match status" value="1"/>
</dbReference>
<proteinExistence type="predicted"/>
<dbReference type="SMART" id="SM00530">
    <property type="entry name" value="HTH_XRE"/>
    <property type="match status" value="1"/>
</dbReference>
<dbReference type="Proteomes" id="UP000808914">
    <property type="component" value="Unassembled WGS sequence"/>
</dbReference>
<dbReference type="PROSITE" id="PS50943">
    <property type="entry name" value="HTH_CROC1"/>
    <property type="match status" value="1"/>
</dbReference>
<keyword evidence="1" id="KW-0238">DNA-binding</keyword>
<sequence length="120" mass="14312">MLSILSERLKQLRKEKKKTQQDIADYLGITRPAYTAYERGYRQPDYKTLEKLADCYDVSTDYLLGRIDNPKGIQIQPGRGKDNLFFWNLEDLDEEDIQHVKETIEFLRKRARKKKEDNNK</sequence>
<dbReference type="CDD" id="cd00093">
    <property type="entry name" value="HTH_XRE"/>
    <property type="match status" value="1"/>
</dbReference>
<keyword evidence="2" id="KW-0175">Coiled coil</keyword>
<evidence type="ECO:0000313" key="4">
    <source>
        <dbReference type="EMBL" id="MBM7647048.1"/>
    </source>
</evidence>
<organism evidence="4 5">
    <name type="scientific">Scopulibacillus daqui</name>
    <dbReference type="NCBI Taxonomy" id="1469162"/>
    <lineage>
        <taxon>Bacteria</taxon>
        <taxon>Bacillati</taxon>
        <taxon>Bacillota</taxon>
        <taxon>Bacilli</taxon>
        <taxon>Bacillales</taxon>
        <taxon>Sporolactobacillaceae</taxon>
        <taxon>Scopulibacillus</taxon>
    </lineage>
</organism>
<comment type="caution">
    <text evidence="4">The sequence shown here is derived from an EMBL/GenBank/DDBJ whole genome shotgun (WGS) entry which is preliminary data.</text>
</comment>
<accession>A0ABS2Q483</accession>
<dbReference type="InterPro" id="IPR001387">
    <property type="entry name" value="Cro/C1-type_HTH"/>
</dbReference>
<dbReference type="Pfam" id="PF01381">
    <property type="entry name" value="HTH_3"/>
    <property type="match status" value="1"/>
</dbReference>
<dbReference type="PANTHER" id="PTHR46558">
    <property type="entry name" value="TRACRIPTIONAL REGULATORY PROTEIN-RELATED-RELATED"/>
    <property type="match status" value="1"/>
</dbReference>
<keyword evidence="5" id="KW-1185">Reference proteome</keyword>
<dbReference type="InterPro" id="IPR010982">
    <property type="entry name" value="Lambda_DNA-bd_dom_sf"/>
</dbReference>
<evidence type="ECO:0000313" key="5">
    <source>
        <dbReference type="Proteomes" id="UP000808914"/>
    </source>
</evidence>
<feature type="domain" description="HTH cro/C1-type" evidence="3">
    <location>
        <begin position="9"/>
        <end position="63"/>
    </location>
</feature>
<dbReference type="RefSeq" id="WP_338056110.1">
    <property type="nucleotide sequence ID" value="NZ_JAFBER010000042.1"/>
</dbReference>
<evidence type="ECO:0000256" key="1">
    <source>
        <dbReference type="ARBA" id="ARBA00023125"/>
    </source>
</evidence>
<gene>
    <name evidence="4" type="ORF">JOD45_003284</name>
</gene>
<dbReference type="EMBL" id="JAFBER010000042">
    <property type="protein sequence ID" value="MBM7647048.1"/>
    <property type="molecule type" value="Genomic_DNA"/>
</dbReference>
<reference evidence="4 5" key="1">
    <citation type="submission" date="2021-01" db="EMBL/GenBank/DDBJ databases">
        <title>Genomic Encyclopedia of Type Strains, Phase IV (KMG-IV): sequencing the most valuable type-strain genomes for metagenomic binning, comparative biology and taxonomic classification.</title>
        <authorList>
            <person name="Goeker M."/>
        </authorList>
    </citation>
    <scope>NUCLEOTIDE SEQUENCE [LARGE SCALE GENOMIC DNA]</scope>
    <source>
        <strain evidence="4 5">DSM 28236</strain>
    </source>
</reference>
<name>A0ABS2Q483_9BACL</name>
<evidence type="ECO:0000259" key="3">
    <source>
        <dbReference type="PROSITE" id="PS50943"/>
    </source>
</evidence>
<protein>
    <submittedName>
        <fullName evidence="4">Transcriptional regulator with XRE-family HTH domain</fullName>
    </submittedName>
</protein>